<evidence type="ECO:0000313" key="2">
    <source>
        <dbReference type="EMBL" id="KQB36347.1"/>
    </source>
</evidence>
<dbReference type="Proteomes" id="UP000050515">
    <property type="component" value="Unassembled WGS sequence"/>
</dbReference>
<evidence type="ECO:0000313" key="1">
    <source>
        <dbReference type="EMBL" id="KPV46659.1"/>
    </source>
</evidence>
<dbReference type="EMBL" id="LJCQ01000202">
    <property type="protein sequence ID" value="KPV46659.1"/>
    <property type="molecule type" value="Genomic_DNA"/>
</dbReference>
<dbReference type="EMBL" id="LKBG01000023">
    <property type="protein sequence ID" value="KQB36347.1"/>
    <property type="molecule type" value="Genomic_DNA"/>
</dbReference>
<dbReference type="RefSeq" id="WP_048101387.1">
    <property type="nucleotide sequence ID" value="NZ_JBBYJF010000012.1"/>
</dbReference>
<dbReference type="AlphaFoldDB" id="A0A0P9GYQ6"/>
<evidence type="ECO:0000313" key="4">
    <source>
        <dbReference type="Proteomes" id="UP000050515"/>
    </source>
</evidence>
<reference evidence="1 4" key="1">
    <citation type="submission" date="2015-09" db="EMBL/GenBank/DDBJ databases">
        <title>Draft genome sequence of Acidiplasma aeolicum DSM 18409.</title>
        <authorList>
            <person name="Hemp J."/>
        </authorList>
    </citation>
    <scope>NUCLEOTIDE SEQUENCE [LARGE SCALE GENOMIC DNA]</scope>
    <source>
        <strain evidence="1 4">V</strain>
    </source>
</reference>
<reference evidence="2 3" key="2">
    <citation type="submission" date="2015-09" db="EMBL/GenBank/DDBJ databases">
        <title>Heavy metals and arsenic resistance mechanisms in polyextremophilic archaea of the family Ferroplasmaceae.</title>
        <authorList>
            <person name="Bulaev A.G."/>
            <person name="Kanygina A.V."/>
        </authorList>
    </citation>
    <scope>NUCLEOTIDE SEQUENCE [LARGE SCALE GENOMIC DNA]</scope>
    <source>
        <strain evidence="2 3">VT</strain>
    </source>
</reference>
<sequence length="172" mass="20762">MSSVFIAPKSEEESYKKLLEMINNGILYKDIEKYLTPENKKILGLKEKFYGCGLRRTLIDYYNMININDKIIFYRKKDLVFYGKIIAKQYIPEVPDIYGWPIRHNMKRSYVYFFDNIKPINISVYVFNEFNYNIMPLTHFSNINNEVMDKINERYGSFDSFIDVKNKYIHFF</sequence>
<dbReference type="GeneID" id="84222636"/>
<comment type="caution">
    <text evidence="1">The sequence shown here is derived from an EMBL/GenBank/DDBJ whole genome shotgun (WGS) entry which is preliminary data.</text>
</comment>
<evidence type="ECO:0000313" key="3">
    <source>
        <dbReference type="Proteomes" id="UP000050320"/>
    </source>
</evidence>
<name>A0A0P9GYQ6_9ARCH</name>
<organism evidence="1 4">
    <name type="scientific">Acidiplasma aeolicum</name>
    <dbReference type="NCBI Taxonomy" id="507754"/>
    <lineage>
        <taxon>Archaea</taxon>
        <taxon>Methanobacteriati</taxon>
        <taxon>Thermoplasmatota</taxon>
        <taxon>Thermoplasmata</taxon>
        <taxon>Thermoplasmatales</taxon>
        <taxon>Ferroplasmaceae</taxon>
        <taxon>Acidiplasma</taxon>
    </lineage>
</organism>
<proteinExistence type="predicted"/>
<dbReference type="Proteomes" id="UP000050320">
    <property type="component" value="Unassembled WGS sequence"/>
</dbReference>
<keyword evidence="3" id="KW-1185">Reference proteome</keyword>
<gene>
    <name evidence="2" type="ORF">AOG54_02180</name>
    <name evidence="1" type="ORF">SE19_04590</name>
</gene>
<dbReference type="PATRIC" id="fig|507754.4.peg.1530"/>
<protein>
    <submittedName>
        <fullName evidence="1">Uncharacterized protein</fullName>
    </submittedName>
</protein>
<accession>A0A0P9GYQ6</accession>